<comment type="caution">
    <text evidence="9">The sequence shown here is derived from an EMBL/GenBank/DDBJ whole genome shotgun (WGS) entry which is preliminary data.</text>
</comment>
<evidence type="ECO:0000313" key="9">
    <source>
        <dbReference type="EMBL" id="MDT0264110.1"/>
    </source>
</evidence>
<dbReference type="EC" id="6.3.1.2" evidence="2"/>
<evidence type="ECO:0000256" key="1">
    <source>
        <dbReference type="ARBA" id="ARBA00009897"/>
    </source>
</evidence>
<dbReference type="Gene3D" id="3.30.70.920">
    <property type="match status" value="1"/>
</dbReference>
<dbReference type="EMBL" id="JAVREH010000070">
    <property type="protein sequence ID" value="MDT0264110.1"/>
    <property type="molecule type" value="Genomic_DNA"/>
</dbReference>
<dbReference type="PROSITE" id="PS51986">
    <property type="entry name" value="GS_BETA_GRASP"/>
    <property type="match status" value="1"/>
</dbReference>
<protein>
    <recommendedName>
        <fullName evidence="2">glutamine synthetase</fullName>
        <ecNumber evidence="2">6.3.1.2</ecNumber>
    </recommendedName>
    <alternativeName>
        <fullName evidence="3">Glutamine synthetase I beta</fullName>
    </alternativeName>
</protein>
<sequence>MERSGVIQRYGVVVDWGAAGFPVVTYLAITATQGLDLEPVMAAVSQLAEVETITVVTGELDLLARLRVRDVQHLRTVLFEKVRQISGVQRTETYLPIAEGAPKNFVFDLIQSPRAAARSGCDLNPSRRSRMSDTKDQGIGRRGFVEAHGLYSAEQEDAAERMVARISELDLRTIRITTVDQHGVPRGKFLSADAAIAGLRNGVDFSGAVYSLDSGNVVFPPAFVQGGGFGIPEFTGFPDIVVVPDPTTFHVLPWADRTGWVLCDGYFSTGTPVPLDGRRILRTQLERLGEAGYRYLAGLEVEFYIVQRQSAVIGLNETGAPPPPPSVNAFAHGYQFQSEVRLDGVNDTLTALRDVLFELDLPPRSMENEWGPGQMEFTFSPMEGLAAADAMVLFRSAVKQVCQRRGLLASFMCRPGLPNFFPSGWHLHESILDAGGTNVFASDSEDLSEVGRQYVAGVLEHACAMTVFSTPTINGFSRFQPYSFAPDRVAWAVENRGAMIRVQGGAGDPGTHLENRLGEPAANPYLYMAADLTAGLDGIRRQLTAPPPVDADPYAVENAQPLPTSLEAGIEALAADPLYREQFGDGFIDYFVMMKRAELARYQASLEAEPLAEGQLVSAWEMREYFEFF</sequence>
<comment type="similarity">
    <text evidence="1 4 5">Belongs to the glutamine synthetase family.</text>
</comment>
<dbReference type="RefSeq" id="WP_311425253.1">
    <property type="nucleotide sequence ID" value="NZ_JAVREH010000070.1"/>
</dbReference>
<accession>A0ABU2JGK2</accession>
<feature type="domain" description="GS beta-grasp" evidence="7">
    <location>
        <begin position="169"/>
        <end position="270"/>
    </location>
</feature>
<dbReference type="InterPro" id="IPR011008">
    <property type="entry name" value="Dimeric_a/b-barrel"/>
</dbReference>
<dbReference type="SUPFAM" id="SSF55931">
    <property type="entry name" value="Glutamine synthetase/guanido kinase"/>
    <property type="match status" value="1"/>
</dbReference>
<keyword evidence="10" id="KW-1185">Reference proteome</keyword>
<feature type="domain" description="GS catalytic" evidence="8">
    <location>
        <begin position="277"/>
        <end position="629"/>
    </location>
</feature>
<feature type="region of interest" description="Disordered" evidence="6">
    <location>
        <begin position="118"/>
        <end position="137"/>
    </location>
</feature>
<reference evidence="10" key="1">
    <citation type="submission" date="2023-07" db="EMBL/GenBank/DDBJ databases">
        <title>30 novel species of actinomycetes from the DSMZ collection.</title>
        <authorList>
            <person name="Nouioui I."/>
        </authorList>
    </citation>
    <scope>NUCLEOTIDE SEQUENCE [LARGE SCALE GENOMIC DNA]</scope>
    <source>
        <strain evidence="10">DSM 44399</strain>
    </source>
</reference>
<dbReference type="SUPFAM" id="SSF54368">
    <property type="entry name" value="Glutamine synthetase, N-terminal domain"/>
    <property type="match status" value="1"/>
</dbReference>
<dbReference type="InterPro" id="IPR036651">
    <property type="entry name" value="Gln_synt_N_sf"/>
</dbReference>
<evidence type="ECO:0000256" key="4">
    <source>
        <dbReference type="PROSITE-ProRule" id="PRU01330"/>
    </source>
</evidence>
<organism evidence="9 10">
    <name type="scientific">Jatrophihabitans lederbergiae</name>
    <dbReference type="NCBI Taxonomy" id="3075547"/>
    <lineage>
        <taxon>Bacteria</taxon>
        <taxon>Bacillati</taxon>
        <taxon>Actinomycetota</taxon>
        <taxon>Actinomycetes</taxon>
        <taxon>Jatrophihabitantales</taxon>
        <taxon>Jatrophihabitantaceae</taxon>
        <taxon>Jatrophihabitans</taxon>
    </lineage>
</organism>
<dbReference type="Pfam" id="PF01037">
    <property type="entry name" value="AsnC_trans_reg"/>
    <property type="match status" value="1"/>
</dbReference>
<dbReference type="SUPFAM" id="SSF54909">
    <property type="entry name" value="Dimeric alpha+beta barrel"/>
    <property type="match status" value="1"/>
</dbReference>
<evidence type="ECO:0000256" key="3">
    <source>
        <dbReference type="ARBA" id="ARBA00033230"/>
    </source>
</evidence>
<dbReference type="PANTHER" id="PTHR43407:SF1">
    <property type="entry name" value="LENGSIN"/>
    <property type="match status" value="1"/>
</dbReference>
<gene>
    <name evidence="9" type="ORF">RM423_22320</name>
</gene>
<evidence type="ECO:0000259" key="7">
    <source>
        <dbReference type="PROSITE" id="PS51986"/>
    </source>
</evidence>
<evidence type="ECO:0000256" key="5">
    <source>
        <dbReference type="RuleBase" id="RU000384"/>
    </source>
</evidence>
<dbReference type="Pfam" id="PF00120">
    <property type="entry name" value="Gln-synt_C"/>
    <property type="match status" value="1"/>
</dbReference>
<evidence type="ECO:0000259" key="8">
    <source>
        <dbReference type="PROSITE" id="PS51987"/>
    </source>
</evidence>
<evidence type="ECO:0000256" key="6">
    <source>
        <dbReference type="SAM" id="MobiDB-lite"/>
    </source>
</evidence>
<dbReference type="InterPro" id="IPR008147">
    <property type="entry name" value="Gln_synt_N"/>
</dbReference>
<dbReference type="SMART" id="SM01230">
    <property type="entry name" value="Gln-synt_C"/>
    <property type="match status" value="1"/>
</dbReference>
<dbReference type="Gene3D" id="3.10.20.70">
    <property type="entry name" value="Glutamine synthetase, N-terminal domain"/>
    <property type="match status" value="1"/>
</dbReference>
<dbReference type="Proteomes" id="UP001183176">
    <property type="component" value="Unassembled WGS sequence"/>
</dbReference>
<dbReference type="InterPro" id="IPR014746">
    <property type="entry name" value="Gln_synth/guanido_kin_cat_dom"/>
</dbReference>
<dbReference type="PANTHER" id="PTHR43407">
    <property type="entry name" value="GLUTAMINE SYNTHETASE"/>
    <property type="match status" value="1"/>
</dbReference>
<dbReference type="InterPro" id="IPR008146">
    <property type="entry name" value="Gln_synth_cat_dom"/>
</dbReference>
<name>A0ABU2JGK2_9ACTN</name>
<evidence type="ECO:0000313" key="10">
    <source>
        <dbReference type="Proteomes" id="UP001183176"/>
    </source>
</evidence>
<evidence type="ECO:0000256" key="2">
    <source>
        <dbReference type="ARBA" id="ARBA00012937"/>
    </source>
</evidence>
<proteinExistence type="inferred from homology"/>
<dbReference type="Gene3D" id="3.30.590.10">
    <property type="entry name" value="Glutamine synthetase/guanido kinase, catalytic domain"/>
    <property type="match status" value="1"/>
</dbReference>
<dbReference type="InterPro" id="IPR019887">
    <property type="entry name" value="Tscrpt_reg_AsnC/Lrp_C"/>
</dbReference>
<dbReference type="PROSITE" id="PS51987">
    <property type="entry name" value="GS_CATALYTIC"/>
    <property type="match status" value="1"/>
</dbReference>